<gene>
    <name evidence="2" type="ORF">Pla100_55780</name>
</gene>
<keyword evidence="3" id="KW-1185">Reference proteome</keyword>
<feature type="compositionally biased region" description="Basic and acidic residues" evidence="1">
    <location>
        <begin position="24"/>
        <end position="35"/>
    </location>
</feature>
<reference evidence="2 3" key="1">
    <citation type="submission" date="2019-02" db="EMBL/GenBank/DDBJ databases">
        <title>Deep-cultivation of Planctomycetes and their phenomic and genomic characterization uncovers novel biology.</title>
        <authorList>
            <person name="Wiegand S."/>
            <person name="Jogler M."/>
            <person name="Boedeker C."/>
            <person name="Pinto D."/>
            <person name="Vollmers J."/>
            <person name="Rivas-Marin E."/>
            <person name="Kohn T."/>
            <person name="Peeters S.H."/>
            <person name="Heuer A."/>
            <person name="Rast P."/>
            <person name="Oberbeckmann S."/>
            <person name="Bunk B."/>
            <person name="Jeske O."/>
            <person name="Meyerdierks A."/>
            <person name="Storesund J.E."/>
            <person name="Kallscheuer N."/>
            <person name="Luecker S."/>
            <person name="Lage O.M."/>
            <person name="Pohl T."/>
            <person name="Merkel B.J."/>
            <person name="Hornburger P."/>
            <person name="Mueller R.-W."/>
            <person name="Bruemmer F."/>
            <person name="Labrenz M."/>
            <person name="Spormann A.M."/>
            <person name="Op Den Camp H."/>
            <person name="Overmann J."/>
            <person name="Amann R."/>
            <person name="Jetten M.S.M."/>
            <person name="Mascher T."/>
            <person name="Medema M.H."/>
            <person name="Devos D.P."/>
            <person name="Kaster A.-K."/>
            <person name="Ovreas L."/>
            <person name="Rohde M."/>
            <person name="Galperin M.Y."/>
            <person name="Jogler C."/>
        </authorList>
    </citation>
    <scope>NUCLEOTIDE SEQUENCE [LARGE SCALE GENOMIC DNA]</scope>
    <source>
        <strain evidence="2 3">Pla100</strain>
    </source>
</reference>
<dbReference type="Proteomes" id="UP000316213">
    <property type="component" value="Unassembled WGS sequence"/>
</dbReference>
<evidence type="ECO:0000256" key="1">
    <source>
        <dbReference type="SAM" id="MobiDB-lite"/>
    </source>
</evidence>
<proteinExistence type="predicted"/>
<organism evidence="2 3">
    <name type="scientific">Neorhodopirellula pilleata</name>
    <dbReference type="NCBI Taxonomy" id="2714738"/>
    <lineage>
        <taxon>Bacteria</taxon>
        <taxon>Pseudomonadati</taxon>
        <taxon>Planctomycetota</taxon>
        <taxon>Planctomycetia</taxon>
        <taxon>Pirellulales</taxon>
        <taxon>Pirellulaceae</taxon>
        <taxon>Neorhodopirellula</taxon>
    </lineage>
</organism>
<dbReference type="AlphaFoldDB" id="A0A5C5ZQR6"/>
<evidence type="ECO:0000313" key="2">
    <source>
        <dbReference type="EMBL" id="TWT89415.1"/>
    </source>
</evidence>
<feature type="region of interest" description="Disordered" evidence="1">
    <location>
        <begin position="24"/>
        <end position="45"/>
    </location>
</feature>
<evidence type="ECO:0000313" key="3">
    <source>
        <dbReference type="Proteomes" id="UP000316213"/>
    </source>
</evidence>
<comment type="caution">
    <text evidence="2">The sequence shown here is derived from an EMBL/GenBank/DDBJ whole genome shotgun (WGS) entry which is preliminary data.</text>
</comment>
<protein>
    <submittedName>
        <fullName evidence="2">Uncharacterized protein</fullName>
    </submittedName>
</protein>
<dbReference type="EMBL" id="SJPM01000018">
    <property type="protein sequence ID" value="TWT89415.1"/>
    <property type="molecule type" value="Genomic_DNA"/>
</dbReference>
<sequence>MTEPAFDHDWLDYYRPSIDYEHEHRDAEHEHERGSKPGRAPSDWKRGWHLPDCYSLTLADLLPPDLFGGFVLIESGRRSCPAESLCRDRFQQLIFETKTIDPLSFNHEEPN</sequence>
<name>A0A5C5ZQR6_9BACT</name>
<accession>A0A5C5ZQR6</accession>